<keyword evidence="3" id="KW-1185">Reference proteome</keyword>
<dbReference type="EMBL" id="FQVX01000001">
    <property type="protein sequence ID" value="SHF61850.1"/>
    <property type="molecule type" value="Genomic_DNA"/>
</dbReference>
<feature type="transmembrane region" description="Helical" evidence="1">
    <location>
        <begin position="35"/>
        <end position="54"/>
    </location>
</feature>
<evidence type="ECO:0000256" key="1">
    <source>
        <dbReference type="SAM" id="Phobius"/>
    </source>
</evidence>
<dbReference type="AlphaFoldDB" id="A0A1M5D4S5"/>
<organism evidence="2 3">
    <name type="scientific">Geodermatophilus nigrescens</name>
    <dbReference type="NCBI Taxonomy" id="1070870"/>
    <lineage>
        <taxon>Bacteria</taxon>
        <taxon>Bacillati</taxon>
        <taxon>Actinomycetota</taxon>
        <taxon>Actinomycetes</taxon>
        <taxon>Geodermatophilales</taxon>
        <taxon>Geodermatophilaceae</taxon>
        <taxon>Geodermatophilus</taxon>
    </lineage>
</organism>
<reference evidence="2 3" key="1">
    <citation type="submission" date="2016-11" db="EMBL/GenBank/DDBJ databases">
        <authorList>
            <person name="Jaros S."/>
            <person name="Januszkiewicz K."/>
            <person name="Wedrychowicz H."/>
        </authorList>
    </citation>
    <scope>NUCLEOTIDE SEQUENCE [LARGE SCALE GENOMIC DNA]</scope>
    <source>
        <strain evidence="2 3">DSM 45408</strain>
    </source>
</reference>
<dbReference type="Proteomes" id="UP000184471">
    <property type="component" value="Unassembled WGS sequence"/>
</dbReference>
<evidence type="ECO:0000313" key="2">
    <source>
        <dbReference type="EMBL" id="SHF61850.1"/>
    </source>
</evidence>
<accession>A0A1M5D4S5</accession>
<proteinExistence type="predicted"/>
<keyword evidence="1" id="KW-1133">Transmembrane helix</keyword>
<gene>
    <name evidence="2" type="ORF">SAMN05444351_0217</name>
</gene>
<name>A0A1M5D4S5_9ACTN</name>
<protein>
    <submittedName>
        <fullName evidence="2">Uncharacterized protein</fullName>
    </submittedName>
</protein>
<sequence length="57" mass="6171">MLTAFAALLLTGRYFNEGPVLVSLSETHGLHKGDVFVITGWAAGMLSLTGLLLVRRR</sequence>
<keyword evidence="1" id="KW-0472">Membrane</keyword>
<evidence type="ECO:0000313" key="3">
    <source>
        <dbReference type="Proteomes" id="UP000184471"/>
    </source>
</evidence>
<keyword evidence="1" id="KW-0812">Transmembrane</keyword>